<dbReference type="RefSeq" id="WP_085239140.1">
    <property type="nucleotide sequence ID" value="NZ_CTEC01000001.1"/>
</dbReference>
<organism evidence="1 2">
    <name type="scientific">Mycobacterium europaeum</name>
    <dbReference type="NCBI Taxonomy" id="761804"/>
    <lineage>
        <taxon>Bacteria</taxon>
        <taxon>Bacillati</taxon>
        <taxon>Actinomycetota</taxon>
        <taxon>Actinomycetes</taxon>
        <taxon>Mycobacteriales</taxon>
        <taxon>Mycobacteriaceae</taxon>
        <taxon>Mycobacterium</taxon>
        <taxon>Mycobacterium simiae complex</taxon>
    </lineage>
</organism>
<reference evidence="2" key="1">
    <citation type="submission" date="2015-03" db="EMBL/GenBank/DDBJ databases">
        <authorList>
            <person name="Urmite Genomes"/>
        </authorList>
    </citation>
    <scope>NUCLEOTIDE SEQUENCE [LARGE SCALE GENOMIC DNA]</scope>
    <source>
        <strain evidence="2">CSUR P1344</strain>
    </source>
</reference>
<dbReference type="EMBL" id="CTEC01000001">
    <property type="protein sequence ID" value="CQD12507.1"/>
    <property type="molecule type" value="Genomic_DNA"/>
</dbReference>
<name>A0A0U1DCB3_9MYCO</name>
<protein>
    <submittedName>
        <fullName evidence="1">Uncharacterized protein</fullName>
    </submittedName>
</protein>
<dbReference type="STRING" id="761804.BN000_02645"/>
<evidence type="ECO:0000313" key="1">
    <source>
        <dbReference type="EMBL" id="CQD12507.1"/>
    </source>
</evidence>
<accession>A0A0U1DCB3</accession>
<dbReference type="AlphaFoldDB" id="A0A0U1DCB3"/>
<sequence>MSAAPESPLRVSIDDDLEFLTEQLRRLRELGDQKLADDVFGDEDIYDLSVRWGTALAGRLPRMAHYMSSGLLDDADERRFQSLCDELRAASPLIERFKLARPNLTVWENGRPDGRQRRATRWRRLGRA</sequence>
<keyword evidence="2" id="KW-1185">Reference proteome</keyword>
<dbReference type="OrthoDB" id="2613315at2"/>
<gene>
    <name evidence="1" type="ORF">BN000_02645</name>
</gene>
<dbReference type="Proteomes" id="UP000199601">
    <property type="component" value="Unassembled WGS sequence"/>
</dbReference>
<proteinExistence type="predicted"/>
<evidence type="ECO:0000313" key="2">
    <source>
        <dbReference type="Proteomes" id="UP000199601"/>
    </source>
</evidence>